<dbReference type="Proteomes" id="UP000827911">
    <property type="component" value="Segment"/>
</dbReference>
<evidence type="ECO:0000313" key="2">
    <source>
        <dbReference type="Proteomes" id="UP000827911"/>
    </source>
</evidence>
<protein>
    <submittedName>
        <fullName evidence="1">Uncharacterized protein</fullName>
    </submittedName>
</protein>
<keyword evidence="2" id="KW-1185">Reference proteome</keyword>
<sequence length="221" mass="24459">MSVKKSNTTVKPITLATYNERYGDDIVAPMYVANRTEPRGNVAFSAKDDLGQPVAVVVPATFIPVDLTQQATKASLLQSTHLRRALRMNQLVIIDTKSAEEYLRTSALAQAEMRNLNKMNASISADLNEYEDGELAEIDLGGGTRKKEIHFEGAEQLSENQFVNAFILRAASDSEESDDNLVREFLSRGLNLPVSELKILREHITRPAIVDLIVQALDDAE</sequence>
<name>A0AAE7XK06_9CAUD</name>
<dbReference type="EMBL" id="MZ443777">
    <property type="protein sequence ID" value="QZE57771.1"/>
    <property type="molecule type" value="Genomic_DNA"/>
</dbReference>
<organism evidence="1 2">
    <name type="scientific">Erwinia phage pEa_SNUABM_17</name>
    <dbReference type="NCBI Taxonomy" id="2869545"/>
    <lineage>
        <taxon>Viruses</taxon>
        <taxon>Duplodnaviria</taxon>
        <taxon>Heunggongvirae</taxon>
        <taxon>Uroviricota</taxon>
        <taxon>Caudoviricetes</taxon>
        <taxon>Alexandravirus</taxon>
        <taxon>Alexandravirus SNUABM17</taxon>
    </lineage>
</organism>
<proteinExistence type="predicted"/>
<gene>
    <name evidence="1" type="ORF">pEaSNUABM17_00225</name>
</gene>
<reference evidence="1 2" key="1">
    <citation type="submission" date="2021-06" db="EMBL/GenBank/DDBJ databases">
        <title>Complete genome sequence of Erwinia phage pEa_SNUABM_17.</title>
        <authorList>
            <person name="Kim S.G."/>
            <person name="Park S.C."/>
        </authorList>
    </citation>
    <scope>NUCLEOTIDE SEQUENCE [LARGE SCALE GENOMIC DNA]</scope>
</reference>
<accession>A0AAE7XK06</accession>
<evidence type="ECO:0000313" key="1">
    <source>
        <dbReference type="EMBL" id="QZE57771.1"/>
    </source>
</evidence>